<dbReference type="Proteomes" id="UP000230084">
    <property type="component" value="Unassembled WGS sequence"/>
</dbReference>
<dbReference type="GO" id="GO:0006096">
    <property type="term" value="P:glycolytic process"/>
    <property type="evidence" value="ECO:0007669"/>
    <property type="project" value="UniProtKB-UniRule"/>
</dbReference>
<feature type="binding site" evidence="9 12">
    <location>
        <position position="320"/>
    </location>
    <ligand>
        <name>Mg(2+)</name>
        <dbReference type="ChEBI" id="CHEBI:18420"/>
    </ligand>
</feature>
<dbReference type="InterPro" id="IPR036849">
    <property type="entry name" value="Enolase-like_C_sf"/>
</dbReference>
<comment type="pathway">
    <text evidence="1 9">Carbohydrate degradation; glycolysis; pyruvate from D-glyceraldehyde 3-phosphate: step 4/5.</text>
</comment>
<feature type="binding site" evidence="11">
    <location>
        <position position="396"/>
    </location>
    <ligand>
        <name>substrate</name>
    </ligand>
</feature>
<feature type="binding site" evidence="11">
    <location>
        <position position="161"/>
    </location>
    <ligand>
        <name>substrate</name>
    </ligand>
</feature>
<dbReference type="SUPFAM" id="SSF51604">
    <property type="entry name" value="Enolase C-terminal domain-like"/>
    <property type="match status" value="1"/>
</dbReference>
<evidence type="ECO:0000259" key="15">
    <source>
        <dbReference type="SMART" id="SM01193"/>
    </source>
</evidence>
<evidence type="ECO:0000256" key="6">
    <source>
        <dbReference type="ARBA" id="ARBA00022842"/>
    </source>
</evidence>
<keyword evidence="5 9" id="KW-0964">Secreted</keyword>
<dbReference type="PANTHER" id="PTHR11902">
    <property type="entry name" value="ENOLASE"/>
    <property type="match status" value="1"/>
</dbReference>
<feature type="active site" description="Proton donor" evidence="9 10">
    <location>
        <position position="211"/>
    </location>
</feature>
<keyword evidence="6 9" id="KW-0460">Magnesium</keyword>
<evidence type="ECO:0000256" key="2">
    <source>
        <dbReference type="ARBA" id="ARBA00009604"/>
    </source>
</evidence>
<dbReference type="Gene3D" id="3.30.390.10">
    <property type="entry name" value="Enolase-like, N-terminal domain"/>
    <property type="match status" value="1"/>
</dbReference>
<evidence type="ECO:0000256" key="1">
    <source>
        <dbReference type="ARBA" id="ARBA00005031"/>
    </source>
</evidence>
<proteinExistence type="inferred from homology"/>
<evidence type="ECO:0000256" key="5">
    <source>
        <dbReference type="ARBA" id="ARBA00022525"/>
    </source>
</evidence>
<dbReference type="PRINTS" id="PR00148">
    <property type="entry name" value="ENOLASE"/>
</dbReference>
<dbReference type="PANTHER" id="PTHR11902:SF1">
    <property type="entry name" value="ENOLASE"/>
    <property type="match status" value="1"/>
</dbReference>
<evidence type="ECO:0000256" key="12">
    <source>
        <dbReference type="PIRSR" id="PIRSR001400-3"/>
    </source>
</evidence>
<comment type="caution">
    <text evidence="16">The sequence shown here is derived from an EMBL/GenBank/DDBJ whole genome shotgun (WGS) entry which is preliminary data.</text>
</comment>
<feature type="compositionally biased region" description="Polar residues" evidence="13">
    <location>
        <begin position="37"/>
        <end position="46"/>
    </location>
</feature>
<dbReference type="EMBL" id="PCYM01000004">
    <property type="protein sequence ID" value="PIR47648.1"/>
    <property type="molecule type" value="Genomic_DNA"/>
</dbReference>
<evidence type="ECO:0000256" key="8">
    <source>
        <dbReference type="ARBA" id="ARBA00023239"/>
    </source>
</evidence>
<dbReference type="SMART" id="SM01193">
    <property type="entry name" value="Enolase_N"/>
    <property type="match status" value="1"/>
</dbReference>
<feature type="active site" description="Proton acceptor" evidence="9 10">
    <location>
        <position position="345"/>
    </location>
</feature>
<feature type="binding site" evidence="9">
    <location>
        <position position="375"/>
    </location>
    <ligand>
        <name>(2R)-2-phosphoglycerate</name>
        <dbReference type="ChEBI" id="CHEBI:58289"/>
    </ligand>
</feature>
<evidence type="ECO:0000256" key="11">
    <source>
        <dbReference type="PIRSR" id="PIRSR001400-2"/>
    </source>
</evidence>
<feature type="binding site" evidence="9 12">
    <location>
        <position position="293"/>
    </location>
    <ligand>
        <name>Mg(2+)</name>
        <dbReference type="ChEBI" id="CHEBI:18420"/>
    </ligand>
</feature>
<dbReference type="PIRSF" id="PIRSF001400">
    <property type="entry name" value="Enolase"/>
    <property type="match status" value="1"/>
</dbReference>
<dbReference type="GO" id="GO:0004634">
    <property type="term" value="F:phosphopyruvate hydratase activity"/>
    <property type="evidence" value="ECO:0007669"/>
    <property type="project" value="UniProtKB-UniRule"/>
</dbReference>
<dbReference type="Pfam" id="PF03952">
    <property type="entry name" value="Enolase_N"/>
    <property type="match status" value="1"/>
</dbReference>
<reference evidence="16 17" key="1">
    <citation type="submission" date="2017-09" db="EMBL/GenBank/DDBJ databases">
        <title>Depth-based differentiation of microbial function through sediment-hosted aquifers and enrichment of novel symbionts in the deep terrestrial subsurface.</title>
        <authorList>
            <person name="Probst A.J."/>
            <person name="Ladd B."/>
            <person name="Jarett J.K."/>
            <person name="Geller-Mcgrath D.E."/>
            <person name="Sieber C.M."/>
            <person name="Emerson J.B."/>
            <person name="Anantharaman K."/>
            <person name="Thomas B.C."/>
            <person name="Malmstrom R."/>
            <person name="Stieglmeier M."/>
            <person name="Klingl A."/>
            <person name="Woyke T."/>
            <person name="Ryan C.M."/>
            <person name="Banfield J.F."/>
        </authorList>
    </citation>
    <scope>NUCLEOTIDE SEQUENCE [LARGE SCALE GENOMIC DNA]</scope>
    <source>
        <strain evidence="16">CG10_big_fil_rev_8_21_14_0_10_50_16</strain>
    </source>
</reference>
<dbReference type="FunFam" id="3.30.390.10:FF:000001">
    <property type="entry name" value="Enolase"/>
    <property type="match status" value="1"/>
</dbReference>
<protein>
    <recommendedName>
        <fullName evidence="4 9">Enolase</fullName>
        <ecNumber evidence="3 9">4.2.1.11</ecNumber>
    </recommendedName>
    <alternativeName>
        <fullName evidence="9">2-phospho-D-glycerate hydro-lyase</fullName>
    </alternativeName>
    <alternativeName>
        <fullName evidence="9">2-phosphoglycerate dehydratase</fullName>
    </alternativeName>
</protein>
<comment type="cofactor">
    <cofactor evidence="12">
        <name>Mg(2+)</name>
        <dbReference type="ChEBI" id="CHEBI:18420"/>
    </cofactor>
    <text evidence="12">Mg(2+) is required for catalysis and for stabilizing the dimer.</text>
</comment>
<dbReference type="InterPro" id="IPR020810">
    <property type="entry name" value="Enolase_C"/>
</dbReference>
<dbReference type="InterPro" id="IPR020809">
    <property type="entry name" value="Enolase_CS"/>
</dbReference>
<feature type="binding site" evidence="11">
    <location>
        <begin position="372"/>
        <end position="375"/>
    </location>
    <ligand>
        <name>substrate</name>
    </ligand>
</feature>
<dbReference type="SUPFAM" id="SSF54826">
    <property type="entry name" value="Enolase N-terminal domain-like"/>
    <property type="match status" value="1"/>
</dbReference>
<feature type="binding site" evidence="11">
    <location>
        <position position="170"/>
    </location>
    <ligand>
        <name>substrate</name>
    </ligand>
</feature>
<evidence type="ECO:0000313" key="16">
    <source>
        <dbReference type="EMBL" id="PIR47648.1"/>
    </source>
</evidence>
<feature type="binding site" evidence="9">
    <location>
        <position position="345"/>
    </location>
    <ligand>
        <name>(2R)-2-phosphoglycerate</name>
        <dbReference type="ChEBI" id="CHEBI:58289"/>
    </ligand>
</feature>
<feature type="binding site" evidence="9">
    <location>
        <position position="374"/>
    </location>
    <ligand>
        <name>(2R)-2-phosphoglycerate</name>
        <dbReference type="ChEBI" id="CHEBI:58289"/>
    </ligand>
</feature>
<feature type="binding site" evidence="9 12">
    <location>
        <position position="248"/>
    </location>
    <ligand>
        <name>Mg(2+)</name>
        <dbReference type="ChEBI" id="CHEBI:18420"/>
    </ligand>
</feature>
<keyword evidence="7 9" id="KW-0324">Glycolysis</keyword>
<feature type="binding site" evidence="9">
    <location>
        <position position="396"/>
    </location>
    <ligand>
        <name>(2R)-2-phosphoglycerate</name>
        <dbReference type="ChEBI" id="CHEBI:58289"/>
    </ligand>
</feature>
<dbReference type="UniPathway" id="UPA00109">
    <property type="reaction ID" value="UER00187"/>
</dbReference>
<feature type="region of interest" description="Disordered" evidence="13">
    <location>
        <begin position="36"/>
        <end position="56"/>
    </location>
</feature>
<dbReference type="GO" id="GO:0005576">
    <property type="term" value="C:extracellular region"/>
    <property type="evidence" value="ECO:0007669"/>
    <property type="project" value="UniProtKB-SubCell"/>
</dbReference>
<dbReference type="SFLD" id="SFLDG00178">
    <property type="entry name" value="enolase"/>
    <property type="match status" value="1"/>
</dbReference>
<dbReference type="HAMAP" id="MF_00318">
    <property type="entry name" value="Enolase"/>
    <property type="match status" value="1"/>
</dbReference>
<dbReference type="SMART" id="SM01192">
    <property type="entry name" value="Enolase_C"/>
    <property type="match status" value="1"/>
</dbReference>
<comment type="similarity">
    <text evidence="2 9">Belongs to the enolase family.</text>
</comment>
<dbReference type="Gene3D" id="3.20.20.120">
    <property type="entry name" value="Enolase-like C-terminal domain"/>
    <property type="match status" value="1"/>
</dbReference>
<dbReference type="InterPro" id="IPR020811">
    <property type="entry name" value="Enolase_N"/>
</dbReference>
<keyword evidence="16" id="KW-0670">Pyruvate</keyword>
<comment type="cofactor">
    <cofactor evidence="9">
        <name>Mg(2+)</name>
        <dbReference type="ChEBI" id="CHEBI:18420"/>
    </cofactor>
    <text evidence="9">Binds a second Mg(2+) ion via substrate during catalysis.</text>
</comment>
<dbReference type="InterPro" id="IPR000941">
    <property type="entry name" value="Enolase"/>
</dbReference>
<sequence>MSDKIDQIHAHEILDSRGNPTVAVSVLTRNGVLGTASVPSGASTGSHEAWELRDGDPKRYGGKGVKKACRNVNMRIAPKLRGMRVTDQRGIDDLMIQLDGTVNKKRLGANAILGVSLAVAHAAAKTKHMPLYAYLRWTFDILEEKWKMPVPLMNILNGGSHADTNLDIQEFIVAPTGIRSFRERVRAGSEIFHALGDILHAAGLDTDVGNEGGYAPNLGKTEDALIYIMKAIKKAGYVPGKQIRLGLDVAANEFYNEKKDRYVMRTDKRKMTDEQMIDLIEEWVDKYPFVSIEDGLQEDKWEAWEELTRRLGKKVYLIGDDLFVTNADRLQTGIDRQVANAILIKFNQIGTLSETIQTIQLAQANKYKVIISHRSGETTDTTLADLAVAVNADFVKTGAPSRSERLVKYNRLMEIEEELLHKK</sequence>
<dbReference type="GO" id="GO:0000287">
    <property type="term" value="F:magnesium ion binding"/>
    <property type="evidence" value="ECO:0007669"/>
    <property type="project" value="UniProtKB-UniRule"/>
</dbReference>
<comment type="subcellular location">
    <subcellularLocation>
        <location evidence="9">Cytoplasm</location>
    </subcellularLocation>
    <subcellularLocation>
        <location evidence="9">Secreted</location>
    </subcellularLocation>
    <subcellularLocation>
        <location evidence="9">Cell surface</location>
    </subcellularLocation>
    <text evidence="9">Fractions of enolase are present in both the cytoplasm and on the cell surface.</text>
</comment>
<name>A0A2H0RMC0_9BACT</name>
<feature type="domain" description="Enolase C-terminal TIM barrel" evidence="14">
    <location>
        <begin position="145"/>
        <end position="423"/>
    </location>
</feature>
<dbReference type="CDD" id="cd03313">
    <property type="entry name" value="enolase"/>
    <property type="match status" value="1"/>
</dbReference>
<dbReference type="InterPro" id="IPR029017">
    <property type="entry name" value="Enolase-like_N"/>
</dbReference>
<dbReference type="SFLD" id="SFLDF00002">
    <property type="entry name" value="enolase"/>
    <property type="match status" value="1"/>
</dbReference>
<dbReference type="Pfam" id="PF00113">
    <property type="entry name" value="Enolase_C"/>
    <property type="match status" value="1"/>
</dbReference>
<dbReference type="GO" id="GO:0009986">
    <property type="term" value="C:cell surface"/>
    <property type="evidence" value="ECO:0007669"/>
    <property type="project" value="UniProtKB-SubCell"/>
</dbReference>
<keyword evidence="9" id="KW-0963">Cytoplasm</keyword>
<dbReference type="PROSITE" id="PS00164">
    <property type="entry name" value="ENOLASE"/>
    <property type="match status" value="1"/>
</dbReference>
<dbReference type="SFLD" id="SFLDS00001">
    <property type="entry name" value="Enolase"/>
    <property type="match status" value="1"/>
</dbReference>
<evidence type="ECO:0000313" key="17">
    <source>
        <dbReference type="Proteomes" id="UP000230084"/>
    </source>
</evidence>
<evidence type="ECO:0000256" key="9">
    <source>
        <dbReference type="HAMAP-Rule" id="MF_00318"/>
    </source>
</evidence>
<dbReference type="NCBIfam" id="TIGR01060">
    <property type="entry name" value="eno"/>
    <property type="match status" value="1"/>
</dbReference>
<evidence type="ECO:0000256" key="7">
    <source>
        <dbReference type="ARBA" id="ARBA00023152"/>
    </source>
</evidence>
<dbReference type="EC" id="4.2.1.11" evidence="3 9"/>
<evidence type="ECO:0000256" key="13">
    <source>
        <dbReference type="SAM" id="MobiDB-lite"/>
    </source>
</evidence>
<keyword evidence="9 12" id="KW-0479">Metal-binding</keyword>
<feature type="domain" description="Enolase N-terminal" evidence="15">
    <location>
        <begin position="5"/>
        <end position="135"/>
    </location>
</feature>
<gene>
    <name evidence="9" type="primary">eno</name>
    <name evidence="16" type="ORF">COV06_02430</name>
</gene>
<organism evidence="16 17">
    <name type="scientific">Candidatus Uhrbacteria bacterium CG10_big_fil_rev_8_21_14_0_10_50_16</name>
    <dbReference type="NCBI Taxonomy" id="1975039"/>
    <lineage>
        <taxon>Bacteria</taxon>
        <taxon>Candidatus Uhriibacteriota</taxon>
    </lineage>
</organism>
<feature type="binding site" evidence="11">
    <location>
        <position position="320"/>
    </location>
    <ligand>
        <name>substrate</name>
    </ligand>
</feature>
<feature type="binding site" evidence="9">
    <location>
        <position position="169"/>
    </location>
    <ligand>
        <name>(2R)-2-phosphoglycerate</name>
        <dbReference type="ChEBI" id="CHEBI:58289"/>
    </ligand>
</feature>
<comment type="catalytic activity">
    <reaction evidence="9">
        <text>(2R)-2-phosphoglycerate = phosphoenolpyruvate + H2O</text>
        <dbReference type="Rhea" id="RHEA:10164"/>
        <dbReference type="ChEBI" id="CHEBI:15377"/>
        <dbReference type="ChEBI" id="CHEBI:58289"/>
        <dbReference type="ChEBI" id="CHEBI:58702"/>
        <dbReference type="EC" id="4.2.1.11"/>
    </reaction>
</comment>
<evidence type="ECO:0000256" key="3">
    <source>
        <dbReference type="ARBA" id="ARBA00012058"/>
    </source>
</evidence>
<evidence type="ECO:0000256" key="10">
    <source>
        <dbReference type="PIRSR" id="PIRSR001400-1"/>
    </source>
</evidence>
<keyword evidence="8 9" id="KW-0456">Lyase</keyword>
<dbReference type="AlphaFoldDB" id="A0A2H0RMC0"/>
<dbReference type="GO" id="GO:0000015">
    <property type="term" value="C:phosphopyruvate hydratase complex"/>
    <property type="evidence" value="ECO:0007669"/>
    <property type="project" value="InterPro"/>
</dbReference>
<feature type="binding site" evidence="11">
    <location>
        <position position="293"/>
    </location>
    <ligand>
        <name>substrate</name>
    </ligand>
</feature>
<evidence type="ECO:0000256" key="4">
    <source>
        <dbReference type="ARBA" id="ARBA00017068"/>
    </source>
</evidence>
<evidence type="ECO:0000259" key="14">
    <source>
        <dbReference type="SMART" id="SM01192"/>
    </source>
</evidence>
<accession>A0A2H0RMC0</accession>
<comment type="function">
    <text evidence="9">Catalyzes the reversible conversion of 2-phosphoglycerate (2-PG) into phosphoenolpyruvate (PEP). It is essential for the degradation of carbohydrates via glycolysis.</text>
</comment>